<dbReference type="InterPro" id="IPR024467">
    <property type="entry name" value="Xre/MbcA/ParS-like_toxin-bd"/>
</dbReference>
<name>A0A1Y5PRW5_9SPHN</name>
<proteinExistence type="predicted"/>
<sequence length="176" mass="19657">MDKHPGSSNSSSAAKAAIARFAPANRRRLSGASLRTFLVIANFWGLTEKQRRLILGNPARSTYRGWVKKAREHRDITLSVDVLMRISATFGIHIGLRTLFDDEQEGVAWLRQPHDARVFGGAAPIDLITGGTREMLMTVRRFIAAARGGLYMAPSSNERDWPPYDDSEIIFVDTEE</sequence>
<dbReference type="KEGG" id="sphu:SPPYR_1632"/>
<dbReference type="EMBL" id="LT598653">
    <property type="protein sequence ID" value="SBV32752.1"/>
    <property type="molecule type" value="Genomic_DNA"/>
</dbReference>
<gene>
    <name evidence="2" type="ORF">SPPYR_1632</name>
</gene>
<evidence type="ECO:0000313" key="2">
    <source>
        <dbReference type="EMBL" id="SBV32752.1"/>
    </source>
</evidence>
<dbReference type="Pfam" id="PF09722">
    <property type="entry name" value="Xre_MbcA_ParS_C"/>
    <property type="match status" value="1"/>
</dbReference>
<feature type="domain" description="Antitoxin Xre/MbcA/ParS-like toxin-binding" evidence="1">
    <location>
        <begin position="96"/>
        <end position="149"/>
    </location>
</feature>
<accession>A0A1Y5PRW5</accession>
<reference evidence="2" key="1">
    <citation type="submission" date="2016-03" db="EMBL/GenBank/DDBJ databases">
        <authorList>
            <person name="Ploux O."/>
        </authorList>
    </citation>
    <scope>NUCLEOTIDE SEQUENCE</scope>
    <source>
        <strain evidence="2">UC10</strain>
    </source>
</reference>
<dbReference type="RefSeq" id="WP_295326101.1">
    <property type="nucleotide sequence ID" value="NZ_LT598653.1"/>
</dbReference>
<dbReference type="AlphaFoldDB" id="A0A1Y5PRW5"/>
<evidence type="ECO:0000259" key="1">
    <source>
        <dbReference type="Pfam" id="PF09722"/>
    </source>
</evidence>
<organism evidence="2">
    <name type="scientific">uncultured Sphingopyxis sp</name>
    <dbReference type="NCBI Taxonomy" id="310581"/>
    <lineage>
        <taxon>Bacteria</taxon>
        <taxon>Pseudomonadati</taxon>
        <taxon>Pseudomonadota</taxon>
        <taxon>Alphaproteobacteria</taxon>
        <taxon>Sphingomonadales</taxon>
        <taxon>Sphingomonadaceae</taxon>
        <taxon>Sphingopyxis</taxon>
        <taxon>environmental samples</taxon>
    </lineage>
</organism>
<protein>
    <recommendedName>
        <fullName evidence="1">Antitoxin Xre/MbcA/ParS-like toxin-binding domain-containing protein</fullName>
    </recommendedName>
</protein>